<dbReference type="RefSeq" id="WP_114673704.1">
    <property type="nucleotide sequence ID" value="NZ_CP031163.1"/>
</dbReference>
<dbReference type="PANTHER" id="PTHR11709">
    <property type="entry name" value="MULTI-COPPER OXIDASE"/>
    <property type="match status" value="1"/>
</dbReference>
<dbReference type="SUPFAM" id="SSF49503">
    <property type="entry name" value="Cupredoxins"/>
    <property type="match status" value="2"/>
</dbReference>
<keyword evidence="3" id="KW-0186">Copper</keyword>
<name>A0A345IMY7_9DEIO</name>
<dbReference type="Pfam" id="PF14342">
    <property type="entry name" value="DUF4396"/>
    <property type="match status" value="1"/>
</dbReference>
<feature type="transmembrane region" description="Helical" evidence="5">
    <location>
        <begin position="83"/>
        <end position="109"/>
    </location>
</feature>
<feature type="transmembrane region" description="Helical" evidence="5">
    <location>
        <begin position="40"/>
        <end position="62"/>
    </location>
</feature>
<dbReference type="InterPro" id="IPR008972">
    <property type="entry name" value="Cupredoxin"/>
</dbReference>
<accession>A0A345IMY7</accession>
<feature type="transmembrane region" description="Helical" evidence="5">
    <location>
        <begin position="12"/>
        <end position="28"/>
    </location>
</feature>
<sequence length="714" mass="78447">MLTFIQPIDPFVLGWLALCILSALYVAYDQFRNNPEPTVMRWAFILTTLYMGPIGLLLYVMADKEPKPGTHEQFTRPLWKQGVGSTMHCVAGDATGIILSALIVISLGLPMKWDLVVEYLAGFMVGLFVFQALFMKSSMGGSYWENVKRSFLPELISMNFMMAGMAPVMVFLMMGRDMRAMQPTEPLFWAVMSLGVIAGFALAYPVNVWMVSRNMKHGLMTERPSGSRFDVPSQPLEPQNVNHLNRSQGKVVQAPQGHEAAGSASHAGHHMPEQDHAQMNHAEHAAHVQVTQAHAHMGHGTPPEQATASSPDHAAMGHEGHQMQPNVTRPQLLSVGLISGLLLLLGMTWPATKVNVNIAAHEVGSAIMPPGMIMTPDTPADAMKDMSAVDPRLFRFRAAVTQQGDQTLEPAVQGGVKRFNLTVSAGQWSILKDKTVGSYAINGQVPGPRLELEQGDQVEIVVKNDLPESTTLHWHGLILDNEMDGPAHITQKPIEPGGSYTYRFTAVQAGTYFYHSHDKVDRQQGLGVYGALIIRPTSDPVKIARVRGLILPDDDATAIESPAANRADLEYVIQLQEWLSRDGLTYPAMNMEGGLPNYFTINGKAYPNTQTIRMRVGQTVKVRFIGSNNNFVHPMHIHGGPFNVVARDGETLPAAQQFLADTVNVGPGQRYDVIWRARKPGTWLIHCHIPHHTTNNNTEQDGGGGLMMKIVVEG</sequence>
<feature type="transmembrane region" description="Helical" evidence="5">
    <location>
        <begin position="115"/>
        <end position="134"/>
    </location>
</feature>
<evidence type="ECO:0000313" key="10">
    <source>
        <dbReference type="Proteomes" id="UP000253744"/>
    </source>
</evidence>
<evidence type="ECO:0000313" key="9">
    <source>
        <dbReference type="EMBL" id="AXH01060.1"/>
    </source>
</evidence>
<dbReference type="GO" id="GO:0016491">
    <property type="term" value="F:oxidoreductase activity"/>
    <property type="evidence" value="ECO:0007669"/>
    <property type="project" value="UniProtKB-KW"/>
</dbReference>
<dbReference type="InterPro" id="IPR011706">
    <property type="entry name" value="Cu-oxidase_C"/>
</dbReference>
<feature type="region of interest" description="Disordered" evidence="4">
    <location>
        <begin position="248"/>
        <end position="272"/>
    </location>
</feature>
<dbReference type="InterPro" id="IPR045087">
    <property type="entry name" value="Cu-oxidase_fam"/>
</dbReference>
<dbReference type="AlphaFoldDB" id="A0A345IMY7"/>
<feature type="domain" description="Plastocyanin-like" evidence="7">
    <location>
        <begin position="423"/>
        <end position="537"/>
    </location>
</feature>
<dbReference type="Gene3D" id="2.60.40.420">
    <property type="entry name" value="Cupredoxins - blue copper proteins"/>
    <property type="match status" value="2"/>
</dbReference>
<evidence type="ECO:0000259" key="8">
    <source>
        <dbReference type="Pfam" id="PF14342"/>
    </source>
</evidence>
<evidence type="ECO:0000256" key="1">
    <source>
        <dbReference type="ARBA" id="ARBA00022723"/>
    </source>
</evidence>
<evidence type="ECO:0000259" key="7">
    <source>
        <dbReference type="Pfam" id="PF07732"/>
    </source>
</evidence>
<dbReference type="GO" id="GO:0005507">
    <property type="term" value="F:copper ion binding"/>
    <property type="evidence" value="ECO:0007669"/>
    <property type="project" value="InterPro"/>
</dbReference>
<geneLocation type="plasmid" evidence="10">
    <name>pdrdi</name>
</geneLocation>
<keyword evidence="2" id="KW-0560">Oxidoreductase</keyword>
<feature type="region of interest" description="Disordered" evidence="4">
    <location>
        <begin position="223"/>
        <end position="242"/>
    </location>
</feature>
<feature type="transmembrane region" description="Helical" evidence="5">
    <location>
        <begin position="155"/>
        <end position="175"/>
    </location>
</feature>
<dbReference type="KEGG" id="dwu:DVJ83_18415"/>
<dbReference type="InterPro" id="IPR011707">
    <property type="entry name" value="Cu-oxidase-like_N"/>
</dbReference>
<dbReference type="Pfam" id="PF07731">
    <property type="entry name" value="Cu-oxidase_2"/>
    <property type="match status" value="1"/>
</dbReference>
<evidence type="ECO:0000256" key="2">
    <source>
        <dbReference type="ARBA" id="ARBA00023002"/>
    </source>
</evidence>
<dbReference type="CDD" id="cd04202">
    <property type="entry name" value="CuRO_D2_2dMcoN_like"/>
    <property type="match status" value="1"/>
</dbReference>
<gene>
    <name evidence="9" type="ORF">DVJ83_18415</name>
</gene>
<dbReference type="Pfam" id="PF07732">
    <property type="entry name" value="Cu-oxidase_3"/>
    <property type="match status" value="1"/>
</dbReference>
<dbReference type="InterPro" id="IPR025509">
    <property type="entry name" value="DUF4396"/>
</dbReference>
<keyword evidence="1" id="KW-0479">Metal-binding</keyword>
<keyword evidence="9" id="KW-0614">Plasmid</keyword>
<organism evidence="9 10">
    <name type="scientific">Deinococcus wulumuqiensis</name>
    <dbReference type="NCBI Taxonomy" id="980427"/>
    <lineage>
        <taxon>Bacteria</taxon>
        <taxon>Thermotogati</taxon>
        <taxon>Deinococcota</taxon>
        <taxon>Deinococci</taxon>
        <taxon>Deinococcales</taxon>
        <taxon>Deinococcaceae</taxon>
        <taxon>Deinococcus</taxon>
    </lineage>
</organism>
<dbReference type="EMBL" id="CP031163">
    <property type="protein sequence ID" value="AXH01060.1"/>
    <property type="molecule type" value="Genomic_DNA"/>
</dbReference>
<feature type="compositionally biased region" description="Low complexity" evidence="4">
    <location>
        <begin position="257"/>
        <end position="266"/>
    </location>
</feature>
<feature type="region of interest" description="Disordered" evidence="4">
    <location>
        <begin position="289"/>
        <end position="322"/>
    </location>
</feature>
<feature type="domain" description="Plastocyanin-like" evidence="6">
    <location>
        <begin position="591"/>
        <end position="695"/>
    </location>
</feature>
<reference evidence="9 10" key="1">
    <citation type="submission" date="2018-07" db="EMBL/GenBank/DDBJ databases">
        <title>Complete Genome and Methylome Analysis of Deinococcus wulumuqiensis NEB 479.</title>
        <authorList>
            <person name="Fomenkov A."/>
            <person name="Luyten Y."/>
            <person name="Vincze T."/>
            <person name="Anton B.P."/>
            <person name="Clark T."/>
            <person name="Roberts R.J."/>
            <person name="Morgan R.D."/>
        </authorList>
    </citation>
    <scope>NUCLEOTIDE SEQUENCE [LARGE SCALE GENOMIC DNA]</scope>
    <source>
        <strain evidence="9 10">NEB 479</strain>
        <plasmid evidence="10">Plasmid pdrdi</plasmid>
    </source>
</reference>
<feature type="transmembrane region" description="Helical" evidence="5">
    <location>
        <begin position="187"/>
        <end position="210"/>
    </location>
</feature>
<protein>
    <submittedName>
        <fullName evidence="9">DUF4396 domain-containing protein</fullName>
    </submittedName>
</protein>
<dbReference type="PANTHER" id="PTHR11709:SF394">
    <property type="entry name" value="FI03373P-RELATED"/>
    <property type="match status" value="1"/>
</dbReference>
<evidence type="ECO:0000259" key="6">
    <source>
        <dbReference type="Pfam" id="PF07731"/>
    </source>
</evidence>
<dbReference type="Proteomes" id="UP000253744">
    <property type="component" value="Plasmid pDrdI"/>
</dbReference>
<keyword evidence="5" id="KW-0472">Membrane</keyword>
<dbReference type="STRING" id="1288484.GCA_000348665_02214"/>
<feature type="domain" description="DUF4396" evidence="8">
    <location>
        <begin position="79"/>
        <end position="216"/>
    </location>
</feature>
<evidence type="ECO:0000256" key="4">
    <source>
        <dbReference type="SAM" id="MobiDB-lite"/>
    </source>
</evidence>
<evidence type="ECO:0000256" key="5">
    <source>
        <dbReference type="SAM" id="Phobius"/>
    </source>
</evidence>
<keyword evidence="5" id="KW-1133">Transmembrane helix</keyword>
<keyword evidence="5" id="KW-0812">Transmembrane</keyword>
<proteinExistence type="predicted"/>
<evidence type="ECO:0000256" key="3">
    <source>
        <dbReference type="ARBA" id="ARBA00023008"/>
    </source>
</evidence>